<dbReference type="Proteomes" id="UP001500618">
    <property type="component" value="Unassembled WGS sequence"/>
</dbReference>
<evidence type="ECO:0000256" key="10">
    <source>
        <dbReference type="SAM" id="SignalP"/>
    </source>
</evidence>
<comment type="caution">
    <text evidence="12">The sequence shown here is derived from an EMBL/GenBank/DDBJ whole genome shotgun (WGS) entry which is preliminary data.</text>
</comment>
<name>A0ABP4TD04_9ACTN</name>
<feature type="signal peptide" evidence="10">
    <location>
        <begin position="1"/>
        <end position="30"/>
    </location>
</feature>
<feature type="region of interest" description="Disordered" evidence="8">
    <location>
        <begin position="44"/>
        <end position="79"/>
    </location>
</feature>
<dbReference type="RefSeq" id="WP_163572956.1">
    <property type="nucleotide sequence ID" value="NZ_BAAANY010000014.1"/>
</dbReference>
<dbReference type="SUPFAM" id="SSF56601">
    <property type="entry name" value="beta-lactamase/transpeptidase-like"/>
    <property type="match status" value="1"/>
</dbReference>
<comment type="similarity">
    <text evidence="1 7">Belongs to the peptidase S11 family.</text>
</comment>
<keyword evidence="9" id="KW-1133">Transmembrane helix</keyword>
<keyword evidence="13" id="KW-1185">Reference proteome</keyword>
<feature type="compositionally biased region" description="Pro residues" evidence="8">
    <location>
        <begin position="44"/>
        <end position="58"/>
    </location>
</feature>
<dbReference type="InterPro" id="IPR018044">
    <property type="entry name" value="Peptidase_S11"/>
</dbReference>
<keyword evidence="9" id="KW-0472">Membrane</keyword>
<evidence type="ECO:0000256" key="5">
    <source>
        <dbReference type="ARBA" id="ARBA00022984"/>
    </source>
</evidence>
<dbReference type="PANTHER" id="PTHR21581">
    <property type="entry name" value="D-ALANYL-D-ALANINE CARBOXYPEPTIDASE"/>
    <property type="match status" value="1"/>
</dbReference>
<keyword evidence="3" id="KW-0378">Hydrolase</keyword>
<keyword evidence="9" id="KW-0812">Transmembrane</keyword>
<feature type="region of interest" description="Disordered" evidence="8">
    <location>
        <begin position="347"/>
        <end position="368"/>
    </location>
</feature>
<evidence type="ECO:0000256" key="7">
    <source>
        <dbReference type="RuleBase" id="RU004016"/>
    </source>
</evidence>
<dbReference type="Gene3D" id="3.40.710.10">
    <property type="entry name" value="DD-peptidase/beta-lactamase superfamily"/>
    <property type="match status" value="1"/>
</dbReference>
<keyword evidence="5" id="KW-0573">Peptidoglycan synthesis</keyword>
<feature type="transmembrane region" description="Helical" evidence="9">
    <location>
        <begin position="378"/>
        <end position="397"/>
    </location>
</feature>
<keyword evidence="2 10" id="KW-0732">Signal</keyword>
<reference evidence="13" key="1">
    <citation type="journal article" date="2019" name="Int. J. Syst. Evol. Microbiol.">
        <title>The Global Catalogue of Microorganisms (GCM) 10K type strain sequencing project: providing services to taxonomists for standard genome sequencing and annotation.</title>
        <authorList>
            <consortium name="The Broad Institute Genomics Platform"/>
            <consortium name="The Broad Institute Genome Sequencing Center for Infectious Disease"/>
            <person name="Wu L."/>
            <person name="Ma J."/>
        </authorList>
    </citation>
    <scope>NUCLEOTIDE SEQUENCE [LARGE SCALE GENOMIC DNA]</scope>
    <source>
        <strain evidence="13">JCM 14718</strain>
    </source>
</reference>
<keyword evidence="6" id="KW-0961">Cell wall biogenesis/degradation</keyword>
<feature type="chain" id="PRO_5046177952" description="Peptidase S11 D-alanyl-D-alanine carboxypeptidase A N-terminal domain-containing protein" evidence="10">
    <location>
        <begin position="31"/>
        <end position="405"/>
    </location>
</feature>
<dbReference type="EMBL" id="BAAANY010000014">
    <property type="protein sequence ID" value="GAA1686095.1"/>
    <property type="molecule type" value="Genomic_DNA"/>
</dbReference>
<evidence type="ECO:0000256" key="9">
    <source>
        <dbReference type="SAM" id="Phobius"/>
    </source>
</evidence>
<evidence type="ECO:0000313" key="13">
    <source>
        <dbReference type="Proteomes" id="UP001500618"/>
    </source>
</evidence>
<keyword evidence="4" id="KW-0133">Cell shape</keyword>
<evidence type="ECO:0000256" key="4">
    <source>
        <dbReference type="ARBA" id="ARBA00022960"/>
    </source>
</evidence>
<dbReference type="InterPro" id="IPR001967">
    <property type="entry name" value="Peptidase_S11_N"/>
</dbReference>
<feature type="domain" description="Peptidase S11 D-alanyl-D-alanine carboxypeptidase A N-terminal" evidence="11">
    <location>
        <begin position="80"/>
        <end position="318"/>
    </location>
</feature>
<dbReference type="InterPro" id="IPR012338">
    <property type="entry name" value="Beta-lactam/transpept-like"/>
</dbReference>
<proteinExistence type="inferred from homology"/>
<evidence type="ECO:0000313" key="12">
    <source>
        <dbReference type="EMBL" id="GAA1686095.1"/>
    </source>
</evidence>
<accession>A0ABP4TD04</accession>
<evidence type="ECO:0000256" key="8">
    <source>
        <dbReference type="SAM" id="MobiDB-lite"/>
    </source>
</evidence>
<evidence type="ECO:0000256" key="1">
    <source>
        <dbReference type="ARBA" id="ARBA00007164"/>
    </source>
</evidence>
<evidence type="ECO:0000256" key="6">
    <source>
        <dbReference type="ARBA" id="ARBA00023316"/>
    </source>
</evidence>
<evidence type="ECO:0000259" key="11">
    <source>
        <dbReference type="Pfam" id="PF00768"/>
    </source>
</evidence>
<dbReference type="PRINTS" id="PR00725">
    <property type="entry name" value="DADACBPTASE1"/>
</dbReference>
<evidence type="ECO:0000256" key="3">
    <source>
        <dbReference type="ARBA" id="ARBA00022801"/>
    </source>
</evidence>
<organism evidence="12 13">
    <name type="scientific">Fodinicola feengrottensis</name>
    <dbReference type="NCBI Taxonomy" id="435914"/>
    <lineage>
        <taxon>Bacteria</taxon>
        <taxon>Bacillati</taxon>
        <taxon>Actinomycetota</taxon>
        <taxon>Actinomycetes</taxon>
        <taxon>Mycobacteriales</taxon>
        <taxon>Fodinicola</taxon>
    </lineage>
</organism>
<evidence type="ECO:0000256" key="2">
    <source>
        <dbReference type="ARBA" id="ARBA00022729"/>
    </source>
</evidence>
<protein>
    <recommendedName>
        <fullName evidence="11">Peptidase S11 D-alanyl-D-alanine carboxypeptidase A N-terminal domain-containing protein</fullName>
    </recommendedName>
</protein>
<dbReference type="Pfam" id="PF00768">
    <property type="entry name" value="Peptidase_S11"/>
    <property type="match status" value="1"/>
</dbReference>
<dbReference type="PANTHER" id="PTHR21581:SF33">
    <property type="entry name" value="D-ALANYL-D-ALANINE CARBOXYPEPTIDASE DACB"/>
    <property type="match status" value="1"/>
</dbReference>
<gene>
    <name evidence="12" type="ORF">GCM10009765_39310</name>
</gene>
<sequence>MLVRSRLVTFAAALLAAALTVVVPVAPAAAAPAPAPCPIAPASPPIAKHPPAPVPPARPDSTVGGDQLSTGLAMPPGSTAPAGLSASSWIVADLDTGAVLAACAPHVRHPPASCIKLLTMLTVLPKLGDDKEIVTATSQDTDIEPGSSAVGIVAGGKYDLHTVLLGLLLVSGNDAAMMLARLGGGAGGVPATIAAMNDNAQKIGALDTTAKTPHGLDANGQFSSAYDLAMFARADFNLPRFAALDGTKTAQIPTETITLPGHKPKTYPGYQIQNDNKLLRGYSGALGGKTGYTDVARHTFVGVAQRGGHRLVVTLMNGEQRPVPMWEQGARLLDWGFSHESTTGVGTLVSPAPTPSPSAPPAAAQATPVSSSNFPTTLVVSLLAMAAVLVAGAIFWWRRASARSR</sequence>